<organism evidence="2 3">
    <name type="scientific">Araneus ventricosus</name>
    <name type="common">Orbweaver spider</name>
    <name type="synonym">Epeira ventricosa</name>
    <dbReference type="NCBI Taxonomy" id="182803"/>
    <lineage>
        <taxon>Eukaryota</taxon>
        <taxon>Metazoa</taxon>
        <taxon>Ecdysozoa</taxon>
        <taxon>Arthropoda</taxon>
        <taxon>Chelicerata</taxon>
        <taxon>Arachnida</taxon>
        <taxon>Araneae</taxon>
        <taxon>Araneomorphae</taxon>
        <taxon>Entelegynae</taxon>
        <taxon>Araneoidea</taxon>
        <taxon>Araneidae</taxon>
        <taxon>Araneus</taxon>
    </lineage>
</organism>
<dbReference type="Gene3D" id="1.10.10.10">
    <property type="entry name" value="Winged helix-like DNA-binding domain superfamily/Winged helix DNA-binding domain"/>
    <property type="match status" value="1"/>
</dbReference>
<dbReference type="InterPro" id="IPR036388">
    <property type="entry name" value="WH-like_DNA-bd_sf"/>
</dbReference>
<keyword evidence="3" id="KW-1185">Reference proteome</keyword>
<dbReference type="SUPFAM" id="SSF46689">
    <property type="entry name" value="Homeodomain-like"/>
    <property type="match status" value="1"/>
</dbReference>
<sequence length="160" mass="18756">MSYLKCFVYNYKIKVKKYWSIQENQLDKKPILVECLIQLQIELQTSKTLVKKQEAGATTLVHHLHGSMGRKKSEISIDIRKLTICHWKRESSERKSGEIVNVSKSTVDNIILKYKKTKSIENRPRAGLPRRFTEREERWIVRKNTCNPKTSAVKLTLKVQ</sequence>
<evidence type="ECO:0008006" key="4">
    <source>
        <dbReference type="Google" id="ProtNLM"/>
    </source>
</evidence>
<evidence type="ECO:0000313" key="2">
    <source>
        <dbReference type="EMBL" id="GBN87610.1"/>
    </source>
</evidence>
<gene>
    <name evidence="2" type="ORF">AVEN_208236_1</name>
</gene>
<accession>A0A4Y2SK08</accession>
<comment type="subcellular location">
    <subcellularLocation>
        <location evidence="1">Nucleus</location>
    </subcellularLocation>
</comment>
<proteinExistence type="predicted"/>
<name>A0A4Y2SK08_ARAVE</name>
<dbReference type="InterPro" id="IPR009057">
    <property type="entry name" value="Homeodomain-like_sf"/>
</dbReference>
<dbReference type="GO" id="GO:0005634">
    <property type="term" value="C:nucleus"/>
    <property type="evidence" value="ECO:0007669"/>
    <property type="project" value="UniProtKB-SubCell"/>
</dbReference>
<protein>
    <recommendedName>
        <fullName evidence="4">Transposase Tc1-like domain-containing protein</fullName>
    </recommendedName>
</protein>
<comment type="caution">
    <text evidence="2">The sequence shown here is derived from an EMBL/GenBank/DDBJ whole genome shotgun (WGS) entry which is preliminary data.</text>
</comment>
<dbReference type="EMBL" id="BGPR01021877">
    <property type="protein sequence ID" value="GBN87610.1"/>
    <property type="molecule type" value="Genomic_DNA"/>
</dbReference>
<dbReference type="OrthoDB" id="6421377at2759"/>
<dbReference type="AlphaFoldDB" id="A0A4Y2SK08"/>
<evidence type="ECO:0000313" key="3">
    <source>
        <dbReference type="Proteomes" id="UP000499080"/>
    </source>
</evidence>
<evidence type="ECO:0000256" key="1">
    <source>
        <dbReference type="ARBA" id="ARBA00004123"/>
    </source>
</evidence>
<dbReference type="Proteomes" id="UP000499080">
    <property type="component" value="Unassembled WGS sequence"/>
</dbReference>
<reference evidence="2 3" key="1">
    <citation type="journal article" date="2019" name="Sci. Rep.">
        <title>Orb-weaving spider Araneus ventricosus genome elucidates the spidroin gene catalogue.</title>
        <authorList>
            <person name="Kono N."/>
            <person name="Nakamura H."/>
            <person name="Ohtoshi R."/>
            <person name="Moran D.A.P."/>
            <person name="Shinohara A."/>
            <person name="Yoshida Y."/>
            <person name="Fujiwara M."/>
            <person name="Mori M."/>
            <person name="Tomita M."/>
            <person name="Arakawa K."/>
        </authorList>
    </citation>
    <scope>NUCLEOTIDE SEQUENCE [LARGE SCALE GENOMIC DNA]</scope>
</reference>